<sequence length="101" mass="10585">MLSGAFYDALSANLVAPAWMIFVPCRDGFSHNEAEHVEPSDIVIDCEVPAAPKTTPPACCFSSRHIILPSSDATAPAVAAASAASIAWSLKSPSEHSFDLV</sequence>
<protein>
    <submittedName>
        <fullName evidence="1">Uncharacterized protein</fullName>
    </submittedName>
</protein>
<reference evidence="1 2" key="1">
    <citation type="submission" date="2018-09" db="EMBL/GenBank/DDBJ databases">
        <title>Rhizobium sp. MAE2-X.</title>
        <authorList>
            <person name="Lee Y."/>
            <person name="Jeon C.O."/>
        </authorList>
    </citation>
    <scope>NUCLEOTIDE SEQUENCE [LARGE SCALE GENOMIC DNA]</scope>
    <source>
        <strain evidence="1 2">MAE2-X</strain>
        <plasmid evidence="1 2">p1</plasmid>
    </source>
</reference>
<keyword evidence="1" id="KW-0614">Plasmid</keyword>
<keyword evidence="2" id="KW-1185">Reference proteome</keyword>
<dbReference type="SUPFAM" id="SSF53187">
    <property type="entry name" value="Zn-dependent exopeptidases"/>
    <property type="match status" value="1"/>
</dbReference>
<dbReference type="Proteomes" id="UP000596351">
    <property type="component" value="Plasmid p1"/>
</dbReference>
<gene>
    <name evidence="1" type="ORF">D4A92_23135</name>
</gene>
<dbReference type="Gene3D" id="3.40.630.10">
    <property type="entry name" value="Zn peptidases"/>
    <property type="match status" value="1"/>
</dbReference>
<name>A0ABX7F4B5_9HYPH</name>
<organism evidence="1 2">
    <name type="scientific">Rhizobium rosettiformans</name>
    <dbReference type="NCBI Taxonomy" id="1368430"/>
    <lineage>
        <taxon>Bacteria</taxon>
        <taxon>Pseudomonadati</taxon>
        <taxon>Pseudomonadota</taxon>
        <taxon>Alphaproteobacteria</taxon>
        <taxon>Hyphomicrobiales</taxon>
        <taxon>Rhizobiaceae</taxon>
        <taxon>Rhizobium/Agrobacterium group</taxon>
        <taxon>Rhizobium</taxon>
    </lineage>
</organism>
<accession>A0ABX7F4B5</accession>
<evidence type="ECO:0000313" key="1">
    <source>
        <dbReference type="EMBL" id="QRF54408.1"/>
    </source>
</evidence>
<proteinExistence type="predicted"/>
<geneLocation type="plasmid" evidence="1 2">
    <name>p1</name>
</geneLocation>
<dbReference type="EMBL" id="CP032406">
    <property type="protein sequence ID" value="QRF54408.1"/>
    <property type="molecule type" value="Genomic_DNA"/>
</dbReference>
<evidence type="ECO:0000313" key="2">
    <source>
        <dbReference type="Proteomes" id="UP000596351"/>
    </source>
</evidence>